<feature type="transmembrane region" description="Helical" evidence="7">
    <location>
        <begin position="80"/>
        <end position="98"/>
    </location>
</feature>
<feature type="binding site" evidence="6">
    <location>
        <position position="63"/>
    </location>
    <ligand>
        <name>Zn(2+)</name>
        <dbReference type="ChEBI" id="CHEBI:29105"/>
    </ligand>
</feature>
<dbReference type="GO" id="GO:0046872">
    <property type="term" value="F:metal ion binding"/>
    <property type="evidence" value="ECO:0007669"/>
    <property type="project" value="UniProtKB-KW"/>
</dbReference>
<dbReference type="InterPro" id="IPR005744">
    <property type="entry name" value="Hy-lIII"/>
</dbReference>
<dbReference type="InterPro" id="IPR004254">
    <property type="entry name" value="AdipoR/HlyIII-related"/>
</dbReference>
<protein>
    <submittedName>
        <fullName evidence="8">Hemolysin III family protein</fullName>
    </submittedName>
</protein>
<feature type="transmembrane region" description="Helical" evidence="7">
    <location>
        <begin position="39"/>
        <end position="59"/>
    </location>
</feature>
<dbReference type="GO" id="GO:0140911">
    <property type="term" value="F:pore-forming activity"/>
    <property type="evidence" value="ECO:0007669"/>
    <property type="project" value="InterPro"/>
</dbReference>
<dbReference type="PANTHER" id="PTHR20855:SF129">
    <property type="entry name" value="HEMOLYSIN-3 HOMOLOG"/>
    <property type="match status" value="1"/>
</dbReference>
<comment type="subcellular location">
    <subcellularLocation>
        <location evidence="1">Endomembrane system</location>
        <topology evidence="1">Multi-pass membrane protein</topology>
    </subcellularLocation>
</comment>
<feature type="binding site" evidence="6">
    <location>
        <position position="185"/>
    </location>
    <ligand>
        <name>Zn(2+)</name>
        <dbReference type="ChEBI" id="CHEBI:29105"/>
    </ligand>
</feature>
<evidence type="ECO:0000256" key="1">
    <source>
        <dbReference type="ARBA" id="ARBA00004127"/>
    </source>
</evidence>
<evidence type="ECO:0000256" key="4">
    <source>
        <dbReference type="ARBA" id="ARBA00022989"/>
    </source>
</evidence>
<feature type="transmembrane region" description="Helical" evidence="7">
    <location>
        <begin position="186"/>
        <end position="207"/>
    </location>
</feature>
<evidence type="ECO:0000313" key="8">
    <source>
        <dbReference type="EMBL" id="MVP02388.1"/>
    </source>
</evidence>
<keyword evidence="6" id="KW-0862">Zinc</keyword>
<dbReference type="PANTHER" id="PTHR20855">
    <property type="entry name" value="ADIPOR/PROGESTIN RECEPTOR-RELATED"/>
    <property type="match status" value="1"/>
</dbReference>
<dbReference type="EMBL" id="RHLK01000023">
    <property type="protein sequence ID" value="MVP02388.1"/>
    <property type="molecule type" value="Genomic_DNA"/>
</dbReference>
<comment type="caution">
    <text evidence="8">The sequence shown here is derived from an EMBL/GenBank/DDBJ whole genome shotgun (WGS) entry which is preliminary data.</text>
</comment>
<dbReference type="AlphaFoldDB" id="A0A7X3FMK8"/>
<dbReference type="GO" id="GO:0012505">
    <property type="term" value="C:endomembrane system"/>
    <property type="evidence" value="ECO:0007669"/>
    <property type="project" value="UniProtKB-SubCell"/>
</dbReference>
<dbReference type="OrthoDB" id="9813689at2"/>
<keyword evidence="9" id="KW-1185">Reference proteome</keyword>
<evidence type="ECO:0000313" key="9">
    <source>
        <dbReference type="Proteomes" id="UP000490800"/>
    </source>
</evidence>
<dbReference type="Proteomes" id="UP000490800">
    <property type="component" value="Unassembled WGS sequence"/>
</dbReference>
<sequence length="211" mass="23233">MEYSPREEVANAVSHGIGTLLSIAAFVLLLIQATRYGDAWHIVSFSIFGISLIVLYLCSTLVHSAPGGRLKDIFEIMDHSAIYLLIAGSYTPFMLVTLRGALGWTIFGIVWGLAILGIILKIFFVKKFIVLSTICYIGMGWIIVLAIKPLAENLSIGGVAWLVAGGVVYTIGTVFYLWRRIPYHHAIWHSFVIGGSVCHFFAVLQVLPVPH</sequence>
<gene>
    <name evidence="8" type="ORF">EDM21_23165</name>
</gene>
<feature type="transmembrane region" description="Helical" evidence="7">
    <location>
        <begin position="12"/>
        <end position="33"/>
    </location>
</feature>
<accession>A0A7X3FMK8</accession>
<dbReference type="Pfam" id="PF03006">
    <property type="entry name" value="HlyIII"/>
    <property type="match status" value="1"/>
</dbReference>
<evidence type="ECO:0000256" key="3">
    <source>
        <dbReference type="ARBA" id="ARBA00022692"/>
    </source>
</evidence>
<feature type="transmembrane region" description="Helical" evidence="7">
    <location>
        <begin position="159"/>
        <end position="179"/>
    </location>
</feature>
<evidence type="ECO:0000256" key="6">
    <source>
        <dbReference type="PIRSR" id="PIRSR604254-1"/>
    </source>
</evidence>
<feature type="binding site" evidence="6">
    <location>
        <position position="189"/>
    </location>
    <ligand>
        <name>Zn(2+)</name>
        <dbReference type="ChEBI" id="CHEBI:29105"/>
    </ligand>
</feature>
<feature type="transmembrane region" description="Helical" evidence="7">
    <location>
        <begin position="104"/>
        <end position="123"/>
    </location>
</feature>
<dbReference type="GO" id="GO:0016020">
    <property type="term" value="C:membrane"/>
    <property type="evidence" value="ECO:0007669"/>
    <property type="project" value="InterPro"/>
</dbReference>
<dbReference type="NCBIfam" id="TIGR01065">
    <property type="entry name" value="hlyIII"/>
    <property type="match status" value="1"/>
</dbReference>
<keyword evidence="6" id="KW-0479">Metal-binding</keyword>
<name>A0A7X3FMK8_9BACL</name>
<proteinExistence type="inferred from homology"/>
<organism evidence="8 9">
    <name type="scientific">Paenibacillus lutrae</name>
    <dbReference type="NCBI Taxonomy" id="2078573"/>
    <lineage>
        <taxon>Bacteria</taxon>
        <taxon>Bacillati</taxon>
        <taxon>Bacillota</taxon>
        <taxon>Bacilli</taxon>
        <taxon>Bacillales</taxon>
        <taxon>Paenibacillaceae</taxon>
        <taxon>Paenibacillus</taxon>
    </lineage>
</organism>
<evidence type="ECO:0000256" key="2">
    <source>
        <dbReference type="ARBA" id="ARBA00008488"/>
    </source>
</evidence>
<reference evidence="8 9" key="1">
    <citation type="journal article" date="2019" name="Microorganisms">
        <title>Paenibacillus lutrae sp. nov., A Chitinolytic Species Isolated from A River Otter in Castril Natural Park, Granada, Spain.</title>
        <authorList>
            <person name="Rodriguez M."/>
            <person name="Reina J.C."/>
            <person name="Bejar V."/>
            <person name="Llamas I."/>
        </authorList>
    </citation>
    <scope>NUCLEOTIDE SEQUENCE [LARGE SCALE GENOMIC DNA]</scope>
    <source>
        <strain evidence="8 9">N10</strain>
    </source>
</reference>
<keyword evidence="4 7" id="KW-1133">Transmembrane helix</keyword>
<evidence type="ECO:0000256" key="5">
    <source>
        <dbReference type="ARBA" id="ARBA00023136"/>
    </source>
</evidence>
<keyword evidence="3 7" id="KW-0812">Transmembrane</keyword>
<feature type="transmembrane region" description="Helical" evidence="7">
    <location>
        <begin position="128"/>
        <end position="147"/>
    </location>
</feature>
<dbReference type="RefSeq" id="WP_157338750.1">
    <property type="nucleotide sequence ID" value="NZ_RHLK01000023.1"/>
</dbReference>
<comment type="similarity">
    <text evidence="2">Belongs to the UPF0073 (Hly-III) family.</text>
</comment>
<keyword evidence="5 7" id="KW-0472">Membrane</keyword>
<evidence type="ECO:0000256" key="7">
    <source>
        <dbReference type="SAM" id="Phobius"/>
    </source>
</evidence>